<evidence type="ECO:0000256" key="1">
    <source>
        <dbReference type="SAM" id="MobiDB-lite"/>
    </source>
</evidence>
<keyword evidence="3" id="KW-1185">Reference proteome</keyword>
<feature type="region of interest" description="Disordered" evidence="1">
    <location>
        <begin position="71"/>
        <end position="99"/>
    </location>
</feature>
<name>A0ABU6RVP7_9FABA</name>
<proteinExistence type="predicted"/>
<evidence type="ECO:0000313" key="2">
    <source>
        <dbReference type="EMBL" id="MED6127703.1"/>
    </source>
</evidence>
<organism evidence="2 3">
    <name type="scientific">Stylosanthes scabra</name>
    <dbReference type="NCBI Taxonomy" id="79078"/>
    <lineage>
        <taxon>Eukaryota</taxon>
        <taxon>Viridiplantae</taxon>
        <taxon>Streptophyta</taxon>
        <taxon>Embryophyta</taxon>
        <taxon>Tracheophyta</taxon>
        <taxon>Spermatophyta</taxon>
        <taxon>Magnoliopsida</taxon>
        <taxon>eudicotyledons</taxon>
        <taxon>Gunneridae</taxon>
        <taxon>Pentapetalae</taxon>
        <taxon>rosids</taxon>
        <taxon>fabids</taxon>
        <taxon>Fabales</taxon>
        <taxon>Fabaceae</taxon>
        <taxon>Papilionoideae</taxon>
        <taxon>50 kb inversion clade</taxon>
        <taxon>dalbergioids sensu lato</taxon>
        <taxon>Dalbergieae</taxon>
        <taxon>Pterocarpus clade</taxon>
        <taxon>Stylosanthes</taxon>
    </lineage>
</organism>
<dbReference type="Proteomes" id="UP001341840">
    <property type="component" value="Unassembled WGS sequence"/>
</dbReference>
<accession>A0ABU6RVP7</accession>
<sequence length="99" mass="11153">MLEVVEVDVWVGGSVIFHVGWLDEVFRGLHIEDPTRERCMAVNGSFDLRYDLFPRRTRCHPSCYDDAFSLGGMRSLSSPRGRARPRSGLVSGRSPSARL</sequence>
<protein>
    <submittedName>
        <fullName evidence="2">Uncharacterized protein</fullName>
    </submittedName>
</protein>
<reference evidence="2 3" key="1">
    <citation type="journal article" date="2023" name="Plants (Basel)">
        <title>Bridging the Gap: Combining Genomics and Transcriptomics Approaches to Understand Stylosanthes scabra, an Orphan Legume from the Brazilian Caatinga.</title>
        <authorList>
            <person name="Ferreira-Neto J.R.C."/>
            <person name="da Silva M.D."/>
            <person name="Binneck E."/>
            <person name="de Melo N.F."/>
            <person name="da Silva R.H."/>
            <person name="de Melo A.L.T.M."/>
            <person name="Pandolfi V."/>
            <person name="Bustamante F.O."/>
            <person name="Brasileiro-Vidal A.C."/>
            <person name="Benko-Iseppon A.M."/>
        </authorList>
    </citation>
    <scope>NUCLEOTIDE SEQUENCE [LARGE SCALE GENOMIC DNA]</scope>
    <source>
        <tissue evidence="2">Leaves</tissue>
    </source>
</reference>
<evidence type="ECO:0000313" key="3">
    <source>
        <dbReference type="Proteomes" id="UP001341840"/>
    </source>
</evidence>
<comment type="caution">
    <text evidence="2">The sequence shown here is derived from an EMBL/GenBank/DDBJ whole genome shotgun (WGS) entry which is preliminary data.</text>
</comment>
<dbReference type="EMBL" id="JASCZI010031967">
    <property type="protein sequence ID" value="MED6127703.1"/>
    <property type="molecule type" value="Genomic_DNA"/>
</dbReference>
<gene>
    <name evidence="2" type="ORF">PIB30_090583</name>
</gene>